<sequence length="452" mass="50015">MAESRPVSISSYRLNEDEKPDSLKFNCMPDRLIEQEEHVRREYTFGGPDRSILQARLLKDGRPFMQKVVDGFVNQFFPVGYPYSVGEGYLVYSQFRVLQHFSSAVLSVLSTQSLLFAAGLKPTPAQATVVSWVLKDGMQHIGKLIGSRMGVRMDAEPKRWRIFADLMYDIGAGLEVVSPLCPQYFLEVAGLANLAKGVALVTARATRLPIYSAFAKEGNLSDLYAKGEAVSTVANVLGLGVGIHLASNFCASMQGKLLVSPLLSAVHLYSVVEEMRAAPVDSLNAQKTGMLVADYLKNGSIPRPAELRYRERLILPAKLYPDAGNVRAGGSLRRILRKPSHLEQLKRKFENEKFLLNFNDNTTDLLMHQSASGEDVIRGWLLAACVTKLAGKEVDSQIISSSTSKVASQKQDVLDRAYELMESLLPSLLNGLKEKGWRTHLFLEGSGTRAMW</sequence>
<dbReference type="Proteomes" id="UP001162992">
    <property type="component" value="Chromosome 2"/>
</dbReference>
<keyword evidence="2" id="KW-1185">Reference proteome</keyword>
<name>A0ACC2ELB1_DIPCM</name>
<dbReference type="EMBL" id="CM055093">
    <property type="protein sequence ID" value="KAJ7567251.1"/>
    <property type="molecule type" value="Genomic_DNA"/>
</dbReference>
<proteinExistence type="predicted"/>
<comment type="caution">
    <text evidence="1">The sequence shown here is derived from an EMBL/GenBank/DDBJ whole genome shotgun (WGS) entry which is preliminary data.</text>
</comment>
<protein>
    <submittedName>
        <fullName evidence="1">Uncharacterized protein</fullName>
    </submittedName>
</protein>
<evidence type="ECO:0000313" key="2">
    <source>
        <dbReference type="Proteomes" id="UP001162992"/>
    </source>
</evidence>
<gene>
    <name evidence="1" type="ORF">O6H91_02G139000</name>
</gene>
<accession>A0ACC2ELB1</accession>
<reference evidence="2" key="1">
    <citation type="journal article" date="2024" name="Proc. Natl. Acad. Sci. U.S.A.">
        <title>Extraordinary preservation of gene collinearity over three hundred million years revealed in homosporous lycophytes.</title>
        <authorList>
            <person name="Li C."/>
            <person name="Wickell D."/>
            <person name="Kuo L.Y."/>
            <person name="Chen X."/>
            <person name="Nie B."/>
            <person name="Liao X."/>
            <person name="Peng D."/>
            <person name="Ji J."/>
            <person name="Jenkins J."/>
            <person name="Williams M."/>
            <person name="Shu S."/>
            <person name="Plott C."/>
            <person name="Barry K."/>
            <person name="Rajasekar S."/>
            <person name="Grimwood J."/>
            <person name="Han X."/>
            <person name="Sun S."/>
            <person name="Hou Z."/>
            <person name="He W."/>
            <person name="Dai G."/>
            <person name="Sun C."/>
            <person name="Schmutz J."/>
            <person name="Leebens-Mack J.H."/>
            <person name="Li F.W."/>
            <person name="Wang L."/>
        </authorList>
    </citation>
    <scope>NUCLEOTIDE SEQUENCE [LARGE SCALE GENOMIC DNA]</scope>
    <source>
        <strain evidence="2">cv. PW_Plant_1</strain>
    </source>
</reference>
<organism evidence="1 2">
    <name type="scientific">Diphasiastrum complanatum</name>
    <name type="common">Issler's clubmoss</name>
    <name type="synonym">Lycopodium complanatum</name>
    <dbReference type="NCBI Taxonomy" id="34168"/>
    <lineage>
        <taxon>Eukaryota</taxon>
        <taxon>Viridiplantae</taxon>
        <taxon>Streptophyta</taxon>
        <taxon>Embryophyta</taxon>
        <taxon>Tracheophyta</taxon>
        <taxon>Lycopodiopsida</taxon>
        <taxon>Lycopodiales</taxon>
        <taxon>Lycopodiaceae</taxon>
        <taxon>Lycopodioideae</taxon>
        <taxon>Diphasiastrum</taxon>
    </lineage>
</organism>
<evidence type="ECO:0000313" key="1">
    <source>
        <dbReference type="EMBL" id="KAJ7567251.1"/>
    </source>
</evidence>